<protein>
    <recommendedName>
        <fullName evidence="4">R3H domain-containing protein</fullName>
    </recommendedName>
</protein>
<dbReference type="EMBL" id="DRDR01000114">
    <property type="protein sequence ID" value="HDL60343.1"/>
    <property type="molecule type" value="Genomic_DNA"/>
</dbReference>
<dbReference type="SMART" id="SM01245">
    <property type="entry name" value="Jag_N"/>
    <property type="match status" value="1"/>
</dbReference>
<evidence type="ECO:0000313" key="5">
    <source>
        <dbReference type="EMBL" id="HDL60343.1"/>
    </source>
</evidence>
<dbReference type="GO" id="GO:0003723">
    <property type="term" value="F:RNA binding"/>
    <property type="evidence" value="ECO:0007669"/>
    <property type="project" value="InterPro"/>
</dbReference>
<reference evidence="5" key="1">
    <citation type="journal article" date="2020" name="mSystems">
        <title>Genome- and Community-Level Interaction Insights into Carbon Utilization and Element Cycling Functions of Hydrothermarchaeota in Hydrothermal Sediment.</title>
        <authorList>
            <person name="Zhou Z."/>
            <person name="Liu Y."/>
            <person name="Xu W."/>
            <person name="Pan J."/>
            <person name="Luo Z.H."/>
            <person name="Li M."/>
        </authorList>
    </citation>
    <scope>NUCLEOTIDE SEQUENCE [LARGE SCALE GENOMIC DNA]</scope>
    <source>
        <strain evidence="5">HyVt-28</strain>
    </source>
</reference>
<dbReference type="GO" id="GO:0008360">
    <property type="term" value="P:regulation of cell shape"/>
    <property type="evidence" value="ECO:0007669"/>
    <property type="project" value="UniProtKB-KW"/>
</dbReference>
<keyword evidence="2" id="KW-0143">Chaperone</keyword>
<comment type="caution">
    <text evidence="5">The sequence shown here is derived from an EMBL/GenBank/DDBJ whole genome shotgun (WGS) entry which is preliminary data.</text>
</comment>
<organism evidence="5">
    <name type="scientific">candidate division WOR-3 bacterium</name>
    <dbReference type="NCBI Taxonomy" id="2052148"/>
    <lineage>
        <taxon>Bacteria</taxon>
        <taxon>Bacteria division WOR-3</taxon>
    </lineage>
</organism>
<keyword evidence="1" id="KW-0133">Cell shape</keyword>
<dbReference type="InterPro" id="IPR015946">
    <property type="entry name" value="KH_dom-like_a/b"/>
</dbReference>
<name>A0A7V0LU61_UNCW3</name>
<dbReference type="Gene3D" id="3.30.30.80">
    <property type="entry name" value="probable RNA-binding protein from clostridium symbiosum atcc 14940"/>
    <property type="match status" value="1"/>
</dbReference>
<evidence type="ECO:0000259" key="4">
    <source>
        <dbReference type="PROSITE" id="PS51061"/>
    </source>
</evidence>
<dbReference type="Gene3D" id="3.30.1370.50">
    <property type="entry name" value="R3H-like domain"/>
    <property type="match status" value="1"/>
</dbReference>
<dbReference type="PANTHER" id="PTHR35800">
    <property type="entry name" value="PROTEIN JAG"/>
    <property type="match status" value="1"/>
</dbReference>
<dbReference type="Pfam" id="PF14804">
    <property type="entry name" value="Jag_N"/>
    <property type="match status" value="1"/>
</dbReference>
<evidence type="ECO:0000256" key="3">
    <source>
        <dbReference type="ARBA" id="ARBA00023316"/>
    </source>
</evidence>
<dbReference type="AlphaFoldDB" id="A0A7V0LU61"/>
<evidence type="ECO:0000256" key="2">
    <source>
        <dbReference type="ARBA" id="ARBA00023186"/>
    </source>
</evidence>
<dbReference type="PROSITE" id="PS51061">
    <property type="entry name" value="R3H"/>
    <property type="match status" value="1"/>
</dbReference>
<dbReference type="InterPro" id="IPR036867">
    <property type="entry name" value="R3H_dom_sf"/>
</dbReference>
<dbReference type="InterPro" id="IPR039247">
    <property type="entry name" value="KhpB"/>
</dbReference>
<dbReference type="GO" id="GO:0071555">
    <property type="term" value="P:cell wall organization"/>
    <property type="evidence" value="ECO:0007669"/>
    <property type="project" value="UniProtKB-KW"/>
</dbReference>
<dbReference type="InterPro" id="IPR038247">
    <property type="entry name" value="Jag_N_dom_sf"/>
</dbReference>
<evidence type="ECO:0000256" key="1">
    <source>
        <dbReference type="ARBA" id="ARBA00022960"/>
    </source>
</evidence>
<dbReference type="SMART" id="SM00393">
    <property type="entry name" value="R3H"/>
    <property type="match status" value="1"/>
</dbReference>
<sequence>MTEKRFVDVEAKTVEEAIEKAMEETGIDKEKLRFIVLNDGLGDKPAKVRIFLKLEELDLIEETIKKFFNFLGTTVEIDVIPRGNKYYVNLTPRAGYDKLLIGRGGRTLEQFGYLLNLLIKRRNPQVNIILDIGGYKERKKRFLINKAIAVAKRVKEMGREMRFDPLPEEDLRIVKEALRKEKGIRYYTTGKGENQVLVIAPK</sequence>
<proteinExistence type="predicted"/>
<dbReference type="Gene3D" id="3.30.300.20">
    <property type="match status" value="1"/>
</dbReference>
<feature type="domain" description="R3H" evidence="4">
    <location>
        <begin position="137"/>
        <end position="202"/>
    </location>
</feature>
<gene>
    <name evidence="5" type="ORF">ENH14_02685</name>
</gene>
<dbReference type="Proteomes" id="UP000886381">
    <property type="component" value="Unassembled WGS sequence"/>
</dbReference>
<keyword evidence="3" id="KW-0961">Cell wall biogenesis/degradation</keyword>
<dbReference type="InterPro" id="IPR001374">
    <property type="entry name" value="R3H_dom"/>
</dbReference>
<accession>A0A7V0LU61</accession>
<dbReference type="PANTHER" id="PTHR35800:SF1">
    <property type="entry name" value="RNA-BINDING PROTEIN KHPB"/>
    <property type="match status" value="1"/>
</dbReference>
<dbReference type="InterPro" id="IPR032782">
    <property type="entry name" value="KhpB_N"/>
</dbReference>